<proteinExistence type="predicted"/>
<reference evidence="1" key="1">
    <citation type="journal article" date="2021" name="Proc. Natl. Acad. Sci. U.S.A.">
        <title>A Catalog of Tens of Thousands of Viruses from Human Metagenomes Reveals Hidden Associations with Chronic Diseases.</title>
        <authorList>
            <person name="Tisza M.J."/>
            <person name="Buck C.B."/>
        </authorList>
    </citation>
    <scope>NUCLEOTIDE SEQUENCE</scope>
    <source>
        <strain evidence="1">Ct16C7</strain>
    </source>
</reference>
<name>A0A8S5NZC3_9CAUD</name>
<dbReference type="EMBL" id="BK015293">
    <property type="protein sequence ID" value="DAD99780.1"/>
    <property type="molecule type" value="Genomic_DNA"/>
</dbReference>
<protein>
    <submittedName>
        <fullName evidence="1">Uncharacterized protein</fullName>
    </submittedName>
</protein>
<organism evidence="1">
    <name type="scientific">Siphoviridae sp. ct16C7</name>
    <dbReference type="NCBI Taxonomy" id="2825304"/>
    <lineage>
        <taxon>Viruses</taxon>
        <taxon>Duplodnaviria</taxon>
        <taxon>Heunggongvirae</taxon>
        <taxon>Uroviricota</taxon>
        <taxon>Caudoviricetes</taxon>
    </lineage>
</organism>
<sequence>MNVIRTISAPERRSLKRLSTKAATPAVRAQVLAVTDEDVPEDTYDPVNWQPGDLITAKRLNQTDAGVDKNAEEIVKIKSDKPTAIQTNLIDNLFFTTRN</sequence>
<accession>A0A8S5NZC3</accession>
<evidence type="ECO:0000313" key="1">
    <source>
        <dbReference type="EMBL" id="DAD99780.1"/>
    </source>
</evidence>